<accession>A0ABV8WPP0</accession>
<dbReference type="GO" id="GO:0016757">
    <property type="term" value="F:glycosyltransferase activity"/>
    <property type="evidence" value="ECO:0007669"/>
    <property type="project" value="UniProtKB-KW"/>
</dbReference>
<evidence type="ECO:0000256" key="3">
    <source>
        <dbReference type="SAM" id="MobiDB-lite"/>
    </source>
</evidence>
<reference evidence="6" key="1">
    <citation type="journal article" date="2019" name="Int. J. Syst. Evol. Microbiol.">
        <title>The Global Catalogue of Microorganisms (GCM) 10K type strain sequencing project: providing services to taxonomists for standard genome sequencing and annotation.</title>
        <authorList>
            <consortium name="The Broad Institute Genomics Platform"/>
            <consortium name="The Broad Institute Genome Sequencing Center for Infectious Disease"/>
            <person name="Wu L."/>
            <person name="Ma J."/>
        </authorList>
    </citation>
    <scope>NUCLEOTIDE SEQUENCE [LARGE SCALE GENOMIC DNA]</scope>
    <source>
        <strain evidence="6">PJ61</strain>
    </source>
</reference>
<evidence type="ECO:0000313" key="6">
    <source>
        <dbReference type="Proteomes" id="UP001595778"/>
    </source>
</evidence>
<dbReference type="RefSeq" id="WP_376979418.1">
    <property type="nucleotide sequence ID" value="NZ_JBHSDQ010000010.1"/>
</dbReference>
<evidence type="ECO:0000256" key="2">
    <source>
        <dbReference type="ARBA" id="ARBA00022679"/>
    </source>
</evidence>
<proteinExistence type="predicted"/>
<dbReference type="PANTHER" id="PTHR45947">
    <property type="entry name" value="SULFOQUINOVOSYL TRANSFERASE SQD2"/>
    <property type="match status" value="1"/>
</dbReference>
<dbReference type="InterPro" id="IPR001296">
    <property type="entry name" value="Glyco_trans_1"/>
</dbReference>
<keyword evidence="2 5" id="KW-0808">Transferase</keyword>
<gene>
    <name evidence="5" type="ORF">ACFO0G_18350</name>
</gene>
<dbReference type="Gene3D" id="3.40.50.2000">
    <property type="entry name" value="Glycogen Phosphorylase B"/>
    <property type="match status" value="1"/>
</dbReference>
<feature type="domain" description="Glycosyl transferase family 1" evidence="4">
    <location>
        <begin position="165"/>
        <end position="283"/>
    </location>
</feature>
<dbReference type="CDD" id="cd03801">
    <property type="entry name" value="GT4_PimA-like"/>
    <property type="match status" value="1"/>
</dbReference>
<dbReference type="SUPFAM" id="SSF53756">
    <property type="entry name" value="UDP-Glycosyltransferase/glycogen phosphorylase"/>
    <property type="match status" value="1"/>
</dbReference>
<evidence type="ECO:0000256" key="1">
    <source>
        <dbReference type="ARBA" id="ARBA00021292"/>
    </source>
</evidence>
<evidence type="ECO:0000313" key="5">
    <source>
        <dbReference type="EMBL" id="MFC4398059.1"/>
    </source>
</evidence>
<organism evidence="5 6">
    <name type="scientific">Arthrobacter sedimenti</name>
    <dbReference type="NCBI Taxonomy" id="2694931"/>
    <lineage>
        <taxon>Bacteria</taxon>
        <taxon>Bacillati</taxon>
        <taxon>Actinomycetota</taxon>
        <taxon>Actinomycetes</taxon>
        <taxon>Micrococcales</taxon>
        <taxon>Micrococcaceae</taxon>
        <taxon>Arthrobacter</taxon>
    </lineage>
</organism>
<dbReference type="InterPro" id="IPR050194">
    <property type="entry name" value="Glycosyltransferase_grp1"/>
</dbReference>
<dbReference type="EMBL" id="JBHSDQ010000010">
    <property type="protein sequence ID" value="MFC4398059.1"/>
    <property type="molecule type" value="Genomic_DNA"/>
</dbReference>
<dbReference type="PANTHER" id="PTHR45947:SF3">
    <property type="entry name" value="SULFOQUINOVOSYL TRANSFERASE SQD2"/>
    <property type="match status" value="1"/>
</dbReference>
<keyword evidence="5" id="KW-0328">Glycosyltransferase</keyword>
<sequence length="360" mass="37755">MRPIRLLVPGNIRHSSGGNVYNARLVAGLEELGAEVDVISVDGSWPDASADERRRLGIFLGTREPDEGPGQAVLIVDGLVAVGAPDELEYAAKAGRQIWVLVHMPVLESSGPAALEDEANALRAATGVICTSTSAASVLTKRGLPQAQVVLPGVDPAPRAAGSAPPHLAVVAALLPNKDQVLTVEALARIQDLEWTASFVGSDQADPGYAREVRAAIAANGLQERVRLEGELTGEALEVEWARTNLTLLVSRTEAFGMAVTESLAHGIPVLVREGTGAVEALGTAGQAADDGGPRLPGATLPLPAGGNESPDRLAGSLRQWLTDQQVRESWRKTALDARSRLPDWSITARKMLGIMAGTE</sequence>
<protein>
    <recommendedName>
        <fullName evidence="1">D-inositol 3-phosphate glycosyltransferase</fullName>
    </recommendedName>
</protein>
<dbReference type="Pfam" id="PF00534">
    <property type="entry name" value="Glycos_transf_1"/>
    <property type="match status" value="1"/>
</dbReference>
<evidence type="ECO:0000259" key="4">
    <source>
        <dbReference type="Pfam" id="PF00534"/>
    </source>
</evidence>
<dbReference type="Proteomes" id="UP001595778">
    <property type="component" value="Unassembled WGS sequence"/>
</dbReference>
<name>A0ABV8WPP0_9MICC</name>
<comment type="caution">
    <text evidence="5">The sequence shown here is derived from an EMBL/GenBank/DDBJ whole genome shotgun (WGS) entry which is preliminary data.</text>
</comment>
<feature type="region of interest" description="Disordered" evidence="3">
    <location>
        <begin position="285"/>
        <end position="309"/>
    </location>
</feature>
<keyword evidence="6" id="KW-1185">Reference proteome</keyword>